<dbReference type="KEGG" id="vg:29057055"/>
<evidence type="ECO:0000313" key="2">
    <source>
        <dbReference type="Proteomes" id="UP000202181"/>
    </source>
</evidence>
<evidence type="ECO:0000313" key="1">
    <source>
        <dbReference type="EMBL" id="ANZ48118.1"/>
    </source>
</evidence>
<organism evidence="1 2">
    <name type="scientific">Erwinia phage vB_EamM_Asesino</name>
    <dbReference type="NCBI Taxonomy" id="1883370"/>
    <lineage>
        <taxon>Viruses</taxon>
        <taxon>Duplodnaviria</taxon>
        <taxon>Heunggongvirae</taxon>
        <taxon>Uroviricota</taxon>
        <taxon>Caudoviricetes</taxon>
        <taxon>Chimalliviridae</taxon>
        <taxon>Erskinevirus</taxon>
        <taxon>Erskinevirus asesino</taxon>
    </lineage>
</organism>
<protein>
    <submittedName>
        <fullName evidence="1">Uncharacterized protein</fullName>
    </submittedName>
</protein>
<dbReference type="EMBL" id="KX397364">
    <property type="protein sequence ID" value="ANZ48118.1"/>
    <property type="molecule type" value="Genomic_DNA"/>
</dbReference>
<reference evidence="1" key="1">
    <citation type="submission" date="2016-06" db="EMBL/GenBank/DDBJ databases">
        <authorList>
            <person name="Berg J.A."/>
            <person name="Hyde J.R."/>
            <person name="Breakwell D.P."/>
            <person name="Hope S."/>
            <person name="Grose J.H."/>
        </authorList>
    </citation>
    <scope>NUCLEOTIDE SEQUENCE [LARGE SCALE GENOMIC DNA]</scope>
</reference>
<accession>A0A1B2IA14</accession>
<dbReference type="RefSeq" id="YP_009290723.1">
    <property type="nucleotide sequence ID" value="NC_031107.2"/>
</dbReference>
<dbReference type="OrthoDB" id="17021at10239"/>
<name>A0A1B2IA14_9CAUD</name>
<proteinExistence type="predicted"/>
<dbReference type="GeneID" id="29057055"/>
<gene>
    <name evidence="1" type="ORF">ASESINO_105</name>
</gene>
<dbReference type="Proteomes" id="UP000202181">
    <property type="component" value="Segment"/>
</dbReference>
<keyword evidence="2" id="KW-1185">Reference proteome</keyword>
<sequence>MLRVVYETRSLDDLQAKTIRCVERVAEHELDIKSGKLRGTPVNILQYSVCNTFKAKTTPAIRSSKRKSYADLKHRLQRHYRRSSWKELVGMVIDDFIRELEWEEVLKEAGYPTKPFSYHWHHFKKQYHEALRWSPNTRNMIKRLESMDWLQCYLEEDA</sequence>